<evidence type="ECO:0000313" key="1">
    <source>
        <dbReference type="EMBL" id="MBI3014395.1"/>
    </source>
</evidence>
<dbReference type="EMBL" id="JACPSX010000090">
    <property type="protein sequence ID" value="MBI3014395.1"/>
    <property type="molecule type" value="Genomic_DNA"/>
</dbReference>
<reference evidence="1" key="1">
    <citation type="submission" date="2020-07" db="EMBL/GenBank/DDBJ databases">
        <title>Huge and variable diversity of episymbiotic CPR bacteria and DPANN archaea in groundwater ecosystems.</title>
        <authorList>
            <person name="He C.Y."/>
            <person name="Keren R."/>
            <person name="Whittaker M."/>
            <person name="Farag I.F."/>
            <person name="Doudna J."/>
            <person name="Cate J.H.D."/>
            <person name="Banfield J.F."/>
        </authorList>
    </citation>
    <scope>NUCLEOTIDE SEQUENCE</scope>
    <source>
        <strain evidence="1">NC_groundwater_717_Ag_S-0.2um_59_8</strain>
    </source>
</reference>
<organism evidence="1 2">
    <name type="scientific">Tectimicrobiota bacterium</name>
    <dbReference type="NCBI Taxonomy" id="2528274"/>
    <lineage>
        <taxon>Bacteria</taxon>
        <taxon>Pseudomonadati</taxon>
        <taxon>Nitrospinota/Tectimicrobiota group</taxon>
        <taxon>Candidatus Tectimicrobiota</taxon>
    </lineage>
</organism>
<gene>
    <name evidence="1" type="ORF">HYY65_04895</name>
</gene>
<proteinExistence type="predicted"/>
<sequence length="62" mass="7372">MKLSEERYFDTATQRMVAIGRHGNRLVMVPYEQEHDTLTPITIHATTRQQVNFRLRTGRFRP</sequence>
<comment type="caution">
    <text evidence="1">The sequence shown here is derived from an EMBL/GenBank/DDBJ whole genome shotgun (WGS) entry which is preliminary data.</text>
</comment>
<dbReference type="Proteomes" id="UP000741360">
    <property type="component" value="Unassembled WGS sequence"/>
</dbReference>
<evidence type="ECO:0000313" key="2">
    <source>
        <dbReference type="Proteomes" id="UP000741360"/>
    </source>
</evidence>
<dbReference type="AlphaFoldDB" id="A0A932M0A1"/>
<protein>
    <submittedName>
        <fullName evidence="1">Uncharacterized protein</fullName>
    </submittedName>
</protein>
<accession>A0A932M0A1</accession>
<name>A0A932M0A1_UNCTE</name>